<feature type="compositionally biased region" description="Acidic residues" evidence="1">
    <location>
        <begin position="554"/>
        <end position="563"/>
    </location>
</feature>
<feature type="compositionally biased region" description="Acidic residues" evidence="1">
    <location>
        <begin position="600"/>
        <end position="609"/>
    </location>
</feature>
<sequence>MDTTNNDDVINSTTNWRLAGGTLRDSISFESSFSTTTADHDSDDGTSTTTVDHVAKSPLLLLAPIPDGEPCEITITFAQEHELRQVYIRSSARVYEVYFTKKRGRDKEYLCTVRCGIAMRGEEVLEIPLTVSAASKSEVEPVKDPMEKRVKDNGNGRTNEDDWVEVKAGDASLLNNEKNLLPMPQLGRQDFFEATAEIDDAEPCISITLRLLSLQDKRCALVDEVYVFADPADQSEAEQEEASGTGNSSSSALMAMFMPTLLQLSRGKDVRKQQDSQVSDKSNSTNPGTLGLSNDSGKIVNEIQQERNFSKSDHKGVSSPVLVDTPAKHVDAARVSEAHIKPELSCNNVETILHQLVNRVSRIETILTRFEDQMLKPINSIDARLQIVEKKLEQLGKKSFESELIVETKIPNPDFLGSDIDKTPETDELGGLTKNTDIPQLASCSKAVVPGSSSIDNSEDYALVLPKNRVDSKFVEPGSENNSISENEMISAESEISDKEVGHSLGRVSVEETPKLSVSINDALASALAGLLSSTSITDGKYSQALVVTAPEFSNEDDSEMEETPPTGTSPDKSQVAAEELRNTYSASETPTSSQKEPGIIEDDSEEMTSEVSEKLGDSVGGYDDAETVVSVRNDDLDEEMVTSSKNPDSMVHELENPTATTESKGEPEMDDVLKSVLGFQPTTSSVDFLTPVLDVKFNSDKKVSENEGFFEALFTEESTTAVDCNNEAFGDDNLVSVEDEELKGPPTDTLSSVEMDYYETNEMHRQVSAEISTASLI</sequence>
<feature type="region of interest" description="Disordered" evidence="1">
    <location>
        <begin position="266"/>
        <end position="295"/>
    </location>
</feature>
<dbReference type="EMBL" id="GEVK01004184">
    <property type="protein sequence ID" value="JAU48648.1"/>
    <property type="molecule type" value="Transcribed_RNA"/>
</dbReference>
<protein>
    <submittedName>
        <fullName evidence="2">Uncharacterized protein</fullName>
    </submittedName>
</protein>
<feature type="compositionally biased region" description="Polar residues" evidence="1">
    <location>
        <begin position="275"/>
        <end position="295"/>
    </location>
</feature>
<proteinExistence type="predicted"/>
<reference evidence="2" key="1">
    <citation type="submission" date="2016-07" db="EMBL/GenBank/DDBJ databases">
        <title>De novo transcriptome assembly of four accessions of the metal hyperaccumulator plant Noccaea caerulescens.</title>
        <authorList>
            <person name="Blande D."/>
            <person name="Halimaa P."/>
            <person name="Tervahauta A.I."/>
            <person name="Aarts M.G."/>
            <person name="Karenlampi S.O."/>
        </authorList>
    </citation>
    <scope>NUCLEOTIDE SEQUENCE</scope>
</reference>
<feature type="compositionally biased region" description="Polar residues" evidence="1">
    <location>
        <begin position="583"/>
        <end position="596"/>
    </location>
</feature>
<evidence type="ECO:0000313" key="2">
    <source>
        <dbReference type="EMBL" id="JAU48648.1"/>
    </source>
</evidence>
<name>A0A1J3G1E0_NOCCA</name>
<dbReference type="PANTHER" id="PTHR37261">
    <property type="entry name" value="40S RIBOSOMAL PROTEIN S27"/>
    <property type="match status" value="1"/>
</dbReference>
<accession>A0A1J3G1E0</accession>
<feature type="region of interest" description="Disordered" evidence="1">
    <location>
        <begin position="138"/>
        <end position="161"/>
    </location>
</feature>
<organism evidence="2">
    <name type="scientific">Noccaea caerulescens</name>
    <name type="common">Alpine penny-cress</name>
    <name type="synonym">Thlaspi caerulescens</name>
    <dbReference type="NCBI Taxonomy" id="107243"/>
    <lineage>
        <taxon>Eukaryota</taxon>
        <taxon>Viridiplantae</taxon>
        <taxon>Streptophyta</taxon>
        <taxon>Embryophyta</taxon>
        <taxon>Tracheophyta</taxon>
        <taxon>Spermatophyta</taxon>
        <taxon>Magnoliopsida</taxon>
        <taxon>eudicotyledons</taxon>
        <taxon>Gunneridae</taxon>
        <taxon>Pentapetalae</taxon>
        <taxon>rosids</taxon>
        <taxon>malvids</taxon>
        <taxon>Brassicales</taxon>
        <taxon>Brassicaceae</taxon>
        <taxon>Coluteocarpeae</taxon>
        <taxon>Noccaea</taxon>
    </lineage>
</organism>
<gene>
    <name evidence="2" type="ORF">LC_TR14155_c0_g1_i1_g.48715</name>
</gene>
<evidence type="ECO:0000256" key="1">
    <source>
        <dbReference type="SAM" id="MobiDB-lite"/>
    </source>
</evidence>
<dbReference type="AlphaFoldDB" id="A0A1J3G1E0"/>
<dbReference type="PANTHER" id="PTHR37261:SF1">
    <property type="entry name" value="40S RIBOSOMAL PROTEIN S27"/>
    <property type="match status" value="1"/>
</dbReference>
<feature type="region of interest" description="Disordered" evidence="1">
    <location>
        <begin position="551"/>
        <end position="669"/>
    </location>
</feature>